<dbReference type="GeneID" id="66106045"/>
<keyword evidence="2" id="KW-1185">Reference proteome</keyword>
<feature type="non-terminal residue" evidence="1">
    <location>
        <position position="1"/>
    </location>
</feature>
<evidence type="ECO:0000313" key="1">
    <source>
        <dbReference type="EMBL" id="KAG7440905.1"/>
    </source>
</evidence>
<dbReference type="Proteomes" id="UP000812287">
    <property type="component" value="Unassembled WGS sequence"/>
</dbReference>
<accession>A0A9P7VHZ9</accession>
<protein>
    <submittedName>
        <fullName evidence="1">Uncharacterized protein</fullName>
    </submittedName>
</protein>
<dbReference type="RefSeq" id="XP_043034405.1">
    <property type="nucleotide sequence ID" value="XM_043183748.1"/>
</dbReference>
<gene>
    <name evidence="1" type="ORF">BT62DRAFT_909537</name>
</gene>
<sequence length="65" mass="7116">PPKYYFIDFSLSNHYNADDLSAAEPALGGDQMVPEAIADPMIFCNPFAIDSNALRAFLPEVGYTC</sequence>
<dbReference type="AlphaFoldDB" id="A0A9P7VHZ9"/>
<evidence type="ECO:0000313" key="2">
    <source>
        <dbReference type="Proteomes" id="UP000812287"/>
    </source>
</evidence>
<dbReference type="OrthoDB" id="5987198at2759"/>
<proteinExistence type="predicted"/>
<organism evidence="1 2">
    <name type="scientific">Guyanagaster necrorhizus</name>
    <dbReference type="NCBI Taxonomy" id="856835"/>
    <lineage>
        <taxon>Eukaryota</taxon>
        <taxon>Fungi</taxon>
        <taxon>Dikarya</taxon>
        <taxon>Basidiomycota</taxon>
        <taxon>Agaricomycotina</taxon>
        <taxon>Agaricomycetes</taxon>
        <taxon>Agaricomycetidae</taxon>
        <taxon>Agaricales</taxon>
        <taxon>Marasmiineae</taxon>
        <taxon>Physalacriaceae</taxon>
        <taxon>Guyanagaster</taxon>
    </lineage>
</organism>
<reference evidence="1" key="1">
    <citation type="submission" date="2020-11" db="EMBL/GenBank/DDBJ databases">
        <title>Adaptations for nitrogen fixation in a non-lichenized fungal sporocarp promotes dispersal by wood-feeding termites.</title>
        <authorList>
            <consortium name="DOE Joint Genome Institute"/>
            <person name="Koch R.A."/>
            <person name="Yoon G."/>
            <person name="Arayal U."/>
            <person name="Lail K."/>
            <person name="Amirebrahimi M."/>
            <person name="Labutti K."/>
            <person name="Lipzen A."/>
            <person name="Riley R."/>
            <person name="Barry K."/>
            <person name="Henrissat B."/>
            <person name="Grigoriev I.V."/>
            <person name="Herr J.R."/>
            <person name="Aime M.C."/>
        </authorList>
    </citation>
    <scope>NUCLEOTIDE SEQUENCE</scope>
    <source>
        <strain evidence="1">MCA 3950</strain>
    </source>
</reference>
<dbReference type="EMBL" id="MU250566">
    <property type="protein sequence ID" value="KAG7440905.1"/>
    <property type="molecule type" value="Genomic_DNA"/>
</dbReference>
<comment type="caution">
    <text evidence="1">The sequence shown here is derived from an EMBL/GenBank/DDBJ whole genome shotgun (WGS) entry which is preliminary data.</text>
</comment>
<name>A0A9P7VHZ9_9AGAR</name>